<keyword evidence="9" id="KW-0472">Membrane</keyword>
<dbReference type="InterPro" id="IPR027417">
    <property type="entry name" value="P-loop_NTPase"/>
</dbReference>
<dbReference type="PROSITE" id="PS00674">
    <property type="entry name" value="AAA"/>
    <property type="match status" value="1"/>
</dbReference>
<dbReference type="GO" id="GO:0016887">
    <property type="term" value="F:ATP hydrolysis activity"/>
    <property type="evidence" value="ECO:0007669"/>
    <property type="project" value="InterPro"/>
</dbReference>
<evidence type="ECO:0000256" key="3">
    <source>
        <dbReference type="ARBA" id="ARBA00022801"/>
    </source>
</evidence>
<dbReference type="EMBL" id="PGOL01002610">
    <property type="protein sequence ID" value="PKI46511.1"/>
    <property type="molecule type" value="Genomic_DNA"/>
</dbReference>
<dbReference type="AlphaFoldDB" id="A0A218WNQ1"/>
<dbReference type="SUPFAM" id="SSF52540">
    <property type="entry name" value="P-loop containing nucleoside triphosphate hydrolases"/>
    <property type="match status" value="1"/>
</dbReference>
<dbReference type="Proteomes" id="UP000233551">
    <property type="component" value="Unassembled WGS sequence"/>
</dbReference>
<dbReference type="GeneID" id="116214819"/>
<evidence type="ECO:0000256" key="9">
    <source>
        <dbReference type="SAM" id="Phobius"/>
    </source>
</evidence>
<dbReference type="Pfam" id="PF00004">
    <property type="entry name" value="AAA"/>
    <property type="match status" value="1"/>
</dbReference>
<evidence type="ECO:0000256" key="4">
    <source>
        <dbReference type="ARBA" id="ARBA00022840"/>
    </source>
</evidence>
<reference evidence="13" key="1">
    <citation type="journal article" date="2017" name="Plant J.">
        <title>The pomegranate (Punica granatum L.) genome and the genomics of punicalagin biosynthesis.</title>
        <authorList>
            <person name="Qin G."/>
            <person name="Xu C."/>
            <person name="Ming R."/>
            <person name="Tang H."/>
            <person name="Guyot R."/>
            <person name="Kramer E.M."/>
            <person name="Hu Y."/>
            <person name="Yi X."/>
            <person name="Qi Y."/>
            <person name="Xu X."/>
            <person name="Gao Z."/>
            <person name="Pan H."/>
            <person name="Jian J."/>
            <person name="Tian Y."/>
            <person name="Yue Z."/>
            <person name="Xu Y."/>
        </authorList>
    </citation>
    <scope>NUCLEOTIDE SEQUENCE [LARGE SCALE GENOMIC DNA]</scope>
    <source>
        <strain evidence="13">cv. Dabenzi</strain>
    </source>
</reference>
<evidence type="ECO:0000256" key="7">
    <source>
        <dbReference type="RuleBase" id="RU003651"/>
    </source>
</evidence>
<evidence type="ECO:0000256" key="1">
    <source>
        <dbReference type="ARBA" id="ARBA00001946"/>
    </source>
</evidence>
<organism evidence="11 13">
    <name type="scientific">Punica granatum</name>
    <name type="common">Pomegranate</name>
    <dbReference type="NCBI Taxonomy" id="22663"/>
    <lineage>
        <taxon>Eukaryota</taxon>
        <taxon>Viridiplantae</taxon>
        <taxon>Streptophyta</taxon>
        <taxon>Embryophyta</taxon>
        <taxon>Tracheophyta</taxon>
        <taxon>Spermatophyta</taxon>
        <taxon>Magnoliopsida</taxon>
        <taxon>eudicotyledons</taxon>
        <taxon>Gunneridae</taxon>
        <taxon>Pentapetalae</taxon>
        <taxon>rosids</taxon>
        <taxon>malvids</taxon>
        <taxon>Myrtales</taxon>
        <taxon>Lythraceae</taxon>
        <taxon>Punica</taxon>
    </lineage>
</organism>
<feature type="domain" description="AAA+ ATPase" evidence="10">
    <location>
        <begin position="251"/>
        <end position="409"/>
    </location>
</feature>
<evidence type="ECO:0000256" key="5">
    <source>
        <dbReference type="ARBA" id="ARBA00022842"/>
    </source>
</evidence>
<dbReference type="Proteomes" id="UP000197138">
    <property type="component" value="Unassembled WGS sequence"/>
</dbReference>
<feature type="region of interest" description="Disordered" evidence="8">
    <location>
        <begin position="478"/>
        <end position="497"/>
    </location>
</feature>
<comment type="cofactor">
    <cofactor evidence="1">
        <name>Mg(2+)</name>
        <dbReference type="ChEBI" id="CHEBI:18420"/>
    </cofactor>
</comment>
<dbReference type="Pfam" id="PF14363">
    <property type="entry name" value="AAA_assoc"/>
    <property type="match status" value="1"/>
</dbReference>
<keyword evidence="14" id="KW-1185">Reference proteome</keyword>
<feature type="compositionally biased region" description="Polar residues" evidence="8">
    <location>
        <begin position="330"/>
        <end position="339"/>
    </location>
</feature>
<dbReference type="OrthoDB" id="10251412at2759"/>
<gene>
    <name evidence="11" type="ORF">CDL15_Pgr022261</name>
    <name evidence="12" type="ORF">CRG98_033068</name>
</gene>
<keyword evidence="3" id="KW-0378">Hydrolase</keyword>
<reference evidence="12 14" key="3">
    <citation type="submission" date="2017-11" db="EMBL/GenBank/DDBJ databases">
        <title>De-novo sequencing of pomegranate (Punica granatum L.) genome.</title>
        <authorList>
            <person name="Akparov Z."/>
            <person name="Amiraslanov A."/>
            <person name="Hajiyeva S."/>
            <person name="Abbasov M."/>
            <person name="Kaur K."/>
            <person name="Hamwieh A."/>
            <person name="Solovyev V."/>
            <person name="Salamov A."/>
            <person name="Braich B."/>
            <person name="Kosarev P."/>
            <person name="Mahmoud A."/>
            <person name="Hajiyev E."/>
            <person name="Babayeva S."/>
            <person name="Izzatullayeva V."/>
            <person name="Mammadov A."/>
            <person name="Mammadov A."/>
            <person name="Sharifova S."/>
            <person name="Ojaghi J."/>
            <person name="Eynullazada K."/>
            <person name="Bayramov B."/>
            <person name="Abdulazimova A."/>
            <person name="Shahmuradov I."/>
        </authorList>
    </citation>
    <scope>NUCLEOTIDE SEQUENCE [LARGE SCALE GENOMIC DNA]</scope>
    <source>
        <strain evidence="12">AG2017</strain>
        <strain evidence="14">cv. AG2017</strain>
        <tissue evidence="12">Leaf</tissue>
    </source>
</reference>
<name>A0A218WNQ1_PUNGR</name>
<dbReference type="SMART" id="SM00382">
    <property type="entry name" value="AAA"/>
    <property type="match status" value="1"/>
</dbReference>
<evidence type="ECO:0000313" key="12">
    <source>
        <dbReference type="EMBL" id="PKI46511.1"/>
    </source>
</evidence>
<sequence length="497" mass="56697">MRITMSNLMGGFWASLGSTVASMMFFWAIFQHYVPEQLRAFVKRQVQKLLNLFYPYVQITFQENSDDDVLRRGEVFSLVETYLGSCFASGQAKRLRANYIKNSRSIRLTLDDYEEVIDTFHGVRLWWSSTKTYPTTTTVSVYPSSNSDYIRSFRLTFHHSHRELVTGTYLNHVLEEAKAARLKNRQRKLFTNGAGGTWHGYNKSKWCHVAFEHPATFETLAMDPKKKQDIMNDLVTFTKAKDYYAKIGKTWKRGYLLYGPPGTGKSTMIPAMANLLSYDVYDLEITAVKDNTELRKLLIETTSKSIIVIEDIDCSLDLTRQRKMVEANSVEKSGTTQASAADPVKAEKENEKDGSKVTLLGLLNMIDGLWSACDGERLIVFTTNFLDKLDPALTWRGRMDMHIEMSYCRFEAFKVLVKNYWDLSEHCVFGTIEKLLEEIDMTPADVSENLMPKSANDNAETCLMTLINALEKTNEASKVKTNAEQVRGEDVADQQHG</sequence>
<dbReference type="STRING" id="22663.A0A218WNQ1"/>
<evidence type="ECO:0000313" key="14">
    <source>
        <dbReference type="Proteomes" id="UP000233551"/>
    </source>
</evidence>
<evidence type="ECO:0000259" key="10">
    <source>
        <dbReference type="SMART" id="SM00382"/>
    </source>
</evidence>
<dbReference type="InterPro" id="IPR003960">
    <property type="entry name" value="ATPase_AAA_CS"/>
</dbReference>
<feature type="compositionally biased region" description="Basic and acidic residues" evidence="8">
    <location>
        <begin position="486"/>
        <end position="497"/>
    </location>
</feature>
<dbReference type="Gene3D" id="3.40.50.300">
    <property type="entry name" value="P-loop containing nucleotide triphosphate hydrolases"/>
    <property type="match status" value="1"/>
</dbReference>
<evidence type="ECO:0000256" key="2">
    <source>
        <dbReference type="ARBA" id="ARBA00007448"/>
    </source>
</evidence>
<comment type="caution">
    <text evidence="11">The sequence shown here is derived from an EMBL/GenBank/DDBJ whole genome shotgun (WGS) entry which is preliminary data.</text>
</comment>
<evidence type="ECO:0000313" key="11">
    <source>
        <dbReference type="EMBL" id="OWM73990.1"/>
    </source>
</evidence>
<keyword evidence="9" id="KW-0812">Transmembrane</keyword>
<dbReference type="InterPro" id="IPR025753">
    <property type="entry name" value="AAA_N_dom"/>
</dbReference>
<dbReference type="EMBL" id="MTKT01003937">
    <property type="protein sequence ID" value="OWM73990.1"/>
    <property type="molecule type" value="Genomic_DNA"/>
</dbReference>
<dbReference type="InterPro" id="IPR050747">
    <property type="entry name" value="Mitochondrial_chaperone_BCS1"/>
</dbReference>
<dbReference type="InterPro" id="IPR003593">
    <property type="entry name" value="AAA+_ATPase"/>
</dbReference>
<evidence type="ECO:0000313" key="13">
    <source>
        <dbReference type="Proteomes" id="UP000197138"/>
    </source>
</evidence>
<keyword evidence="7" id="KW-0547">Nucleotide-binding</keyword>
<dbReference type="InterPro" id="IPR058017">
    <property type="entry name" value="At3g28540-like_C"/>
</dbReference>
<dbReference type="Pfam" id="PF25568">
    <property type="entry name" value="AAA_lid_At3g28540"/>
    <property type="match status" value="1"/>
</dbReference>
<dbReference type="GO" id="GO:0006950">
    <property type="term" value="P:response to stress"/>
    <property type="evidence" value="ECO:0007669"/>
    <property type="project" value="UniProtKB-ARBA"/>
</dbReference>
<proteinExistence type="inferred from homology"/>
<accession>A0A218WNQ1</accession>
<protein>
    <recommendedName>
        <fullName evidence="10">AAA+ ATPase domain-containing protein</fullName>
    </recommendedName>
</protein>
<dbReference type="InterPro" id="IPR003959">
    <property type="entry name" value="ATPase_AAA_core"/>
</dbReference>
<feature type="transmembrane region" description="Helical" evidence="9">
    <location>
        <begin position="12"/>
        <end position="30"/>
    </location>
</feature>
<feature type="region of interest" description="Disordered" evidence="8">
    <location>
        <begin position="327"/>
        <end position="348"/>
    </location>
</feature>
<keyword evidence="4 7" id="KW-0067">ATP-binding</keyword>
<keyword evidence="9" id="KW-1133">Transmembrane helix</keyword>
<evidence type="ECO:0000256" key="6">
    <source>
        <dbReference type="ARBA" id="ARBA00049360"/>
    </source>
</evidence>
<reference evidence="11" key="2">
    <citation type="submission" date="2017-06" db="EMBL/GenBank/DDBJ databases">
        <title>The pomegranate genome and the genomics of punicalagin biosynthesis.</title>
        <authorList>
            <person name="Xu C."/>
        </authorList>
    </citation>
    <scope>NUCLEOTIDE SEQUENCE [LARGE SCALE GENOMIC DNA]</scope>
    <source>
        <tissue evidence="11">Fresh leaf</tissue>
    </source>
</reference>
<comment type="similarity">
    <text evidence="2">Belongs to the AAA ATPase family. BCS1 subfamily.</text>
</comment>
<comment type="catalytic activity">
    <reaction evidence="6">
        <text>ATP + H2O = ADP + phosphate + H(+)</text>
        <dbReference type="Rhea" id="RHEA:13065"/>
        <dbReference type="ChEBI" id="CHEBI:15377"/>
        <dbReference type="ChEBI" id="CHEBI:15378"/>
        <dbReference type="ChEBI" id="CHEBI:30616"/>
        <dbReference type="ChEBI" id="CHEBI:43474"/>
        <dbReference type="ChEBI" id="CHEBI:456216"/>
    </reaction>
</comment>
<keyword evidence="5" id="KW-0460">Magnesium</keyword>
<dbReference type="GO" id="GO:0005524">
    <property type="term" value="F:ATP binding"/>
    <property type="evidence" value="ECO:0007669"/>
    <property type="project" value="UniProtKB-KW"/>
</dbReference>
<dbReference type="PANTHER" id="PTHR23070">
    <property type="entry name" value="BCS1 AAA-TYPE ATPASE"/>
    <property type="match status" value="1"/>
</dbReference>
<evidence type="ECO:0000256" key="8">
    <source>
        <dbReference type="SAM" id="MobiDB-lite"/>
    </source>
</evidence>